<organism evidence="2 3">
    <name type="scientific">Ataeniobius toweri</name>
    <dbReference type="NCBI Taxonomy" id="208326"/>
    <lineage>
        <taxon>Eukaryota</taxon>
        <taxon>Metazoa</taxon>
        <taxon>Chordata</taxon>
        <taxon>Craniata</taxon>
        <taxon>Vertebrata</taxon>
        <taxon>Euteleostomi</taxon>
        <taxon>Actinopterygii</taxon>
        <taxon>Neopterygii</taxon>
        <taxon>Teleostei</taxon>
        <taxon>Neoteleostei</taxon>
        <taxon>Acanthomorphata</taxon>
        <taxon>Ovalentaria</taxon>
        <taxon>Atherinomorphae</taxon>
        <taxon>Cyprinodontiformes</taxon>
        <taxon>Goodeidae</taxon>
        <taxon>Ataeniobius</taxon>
    </lineage>
</organism>
<accession>A0ABU7BA99</accession>
<gene>
    <name evidence="2" type="ORF">ATANTOWER_020169</name>
</gene>
<feature type="compositionally biased region" description="Low complexity" evidence="1">
    <location>
        <begin position="44"/>
        <end position="56"/>
    </location>
</feature>
<feature type="compositionally biased region" description="Basic and acidic residues" evidence="1">
    <location>
        <begin position="100"/>
        <end position="110"/>
    </location>
</feature>
<feature type="compositionally biased region" description="Basic and acidic residues" evidence="1">
    <location>
        <begin position="135"/>
        <end position="149"/>
    </location>
</feature>
<dbReference type="Proteomes" id="UP001345963">
    <property type="component" value="Unassembled WGS sequence"/>
</dbReference>
<reference evidence="2 3" key="1">
    <citation type="submission" date="2021-07" db="EMBL/GenBank/DDBJ databases">
        <authorList>
            <person name="Palmer J.M."/>
        </authorList>
    </citation>
    <scope>NUCLEOTIDE SEQUENCE [LARGE SCALE GENOMIC DNA]</scope>
    <source>
        <strain evidence="2 3">AT_MEX2019</strain>
        <tissue evidence="2">Muscle</tissue>
    </source>
</reference>
<name>A0ABU7BA99_9TELE</name>
<sequence length="164" mass="18189">EPQENHRRDYRNLPREEQGRVPGEPPSSHSAEAPGSCSEEPTGLCQSSRLCQSRSSHGPRDPRTYHPPSRGPTGPRGPGPGKQPLGVSRHTPKHPAPSTRHREPQVHQRAETPTTGRWCGVEEIGLTFDGGPKLIQEREQPKTQPDTKNRHTVTITHSHPHAYT</sequence>
<protein>
    <submittedName>
        <fullName evidence="2">Uncharacterized protein</fullName>
    </submittedName>
</protein>
<proteinExistence type="predicted"/>
<keyword evidence="3" id="KW-1185">Reference proteome</keyword>
<feature type="compositionally biased region" description="Basic and acidic residues" evidence="1">
    <location>
        <begin position="1"/>
        <end position="19"/>
    </location>
</feature>
<dbReference type="EMBL" id="JAHUTI010043598">
    <property type="protein sequence ID" value="MED6246583.1"/>
    <property type="molecule type" value="Genomic_DNA"/>
</dbReference>
<comment type="caution">
    <text evidence="2">The sequence shown here is derived from an EMBL/GenBank/DDBJ whole genome shotgun (WGS) entry which is preliminary data.</text>
</comment>
<feature type="region of interest" description="Disordered" evidence="1">
    <location>
        <begin position="1"/>
        <end position="164"/>
    </location>
</feature>
<evidence type="ECO:0000256" key="1">
    <source>
        <dbReference type="SAM" id="MobiDB-lite"/>
    </source>
</evidence>
<evidence type="ECO:0000313" key="3">
    <source>
        <dbReference type="Proteomes" id="UP001345963"/>
    </source>
</evidence>
<feature type="non-terminal residue" evidence="2">
    <location>
        <position position="1"/>
    </location>
</feature>
<evidence type="ECO:0000313" key="2">
    <source>
        <dbReference type="EMBL" id="MED6246583.1"/>
    </source>
</evidence>